<accession>A0A1C7Z995</accession>
<dbReference type="PANTHER" id="PTHR41521:SF4">
    <property type="entry name" value="BLR0684 PROTEIN"/>
    <property type="match status" value="1"/>
</dbReference>
<organism evidence="2 3">
    <name type="scientific">Pseudomonas syringae</name>
    <dbReference type="NCBI Taxonomy" id="317"/>
    <lineage>
        <taxon>Bacteria</taxon>
        <taxon>Pseudomonadati</taxon>
        <taxon>Pseudomonadota</taxon>
        <taxon>Gammaproteobacteria</taxon>
        <taxon>Pseudomonadales</taxon>
        <taxon>Pseudomonadaceae</taxon>
        <taxon>Pseudomonas</taxon>
    </lineage>
</organism>
<name>A0A1C7Z995_PSESX</name>
<dbReference type="AlphaFoldDB" id="A0A1C7Z995"/>
<feature type="domain" description="DUF1330" evidence="1">
    <location>
        <begin position="2"/>
        <end position="91"/>
    </location>
</feature>
<comment type="caution">
    <text evidence="2">The sequence shown here is derived from an EMBL/GenBank/DDBJ whole genome shotgun (WGS) entry which is preliminary data.</text>
</comment>
<evidence type="ECO:0000313" key="2">
    <source>
        <dbReference type="EMBL" id="OCR25909.1"/>
    </source>
</evidence>
<gene>
    <name evidence="2" type="ORF">AFK24_04865</name>
</gene>
<dbReference type="Proteomes" id="UP000093104">
    <property type="component" value="Unassembled WGS sequence"/>
</dbReference>
<dbReference type="OrthoDB" id="9806380at2"/>
<dbReference type="Gene3D" id="3.30.70.100">
    <property type="match status" value="1"/>
</dbReference>
<dbReference type="RefSeq" id="WP_065832166.1">
    <property type="nucleotide sequence ID" value="NZ_LGSI01000020.1"/>
</dbReference>
<evidence type="ECO:0000313" key="3">
    <source>
        <dbReference type="Proteomes" id="UP000093104"/>
    </source>
</evidence>
<evidence type="ECO:0000259" key="1">
    <source>
        <dbReference type="Pfam" id="PF07045"/>
    </source>
</evidence>
<reference evidence="2 3" key="1">
    <citation type="submission" date="2015-07" db="EMBL/GenBank/DDBJ databases">
        <title>Draft genome sequence of a diazotrophic, plant growth-promoting rhizobacterium of the Pseudomonas syringae complex.</title>
        <authorList>
            <person name="Patten C.L."/>
            <person name="Jeong H."/>
        </authorList>
    </citation>
    <scope>NUCLEOTIDE SEQUENCE [LARGE SCALE GENOMIC DNA]</scope>
    <source>
        <strain evidence="2 3">GR12-2</strain>
    </source>
</reference>
<dbReference type="PANTHER" id="PTHR41521">
    <property type="match status" value="1"/>
</dbReference>
<dbReference type="PATRIC" id="fig|317.243.peg.3992"/>
<proteinExistence type="predicted"/>
<dbReference type="InterPro" id="IPR010753">
    <property type="entry name" value="DUF1330"/>
</dbReference>
<dbReference type="EMBL" id="LGSI01000020">
    <property type="protein sequence ID" value="OCR25909.1"/>
    <property type="molecule type" value="Genomic_DNA"/>
</dbReference>
<dbReference type="Pfam" id="PF07045">
    <property type="entry name" value="DUF1330"/>
    <property type="match status" value="1"/>
</dbReference>
<dbReference type="SUPFAM" id="SSF54909">
    <property type="entry name" value="Dimeric alpha+beta barrel"/>
    <property type="match status" value="1"/>
</dbReference>
<protein>
    <recommendedName>
        <fullName evidence="1">DUF1330 domain-containing protein</fullName>
    </recommendedName>
</protein>
<dbReference type="InterPro" id="IPR011008">
    <property type="entry name" value="Dimeric_a/b-barrel"/>
</dbReference>
<sequence length="92" mass="10055">MSAYVIVEITDKDDAAKNRYAQAAGPIVEGFGGKFVARGPVTVLHGAGALERGLVIEFTDREAALTWYHSPEYQALIEIRNIAFDSRFVLIG</sequence>